<evidence type="ECO:0000256" key="5">
    <source>
        <dbReference type="ARBA" id="ARBA00035498"/>
    </source>
</evidence>
<dbReference type="CDD" id="cd01433">
    <property type="entry name" value="Ribosomal_L16_L10e"/>
    <property type="match status" value="1"/>
</dbReference>
<comment type="caution">
    <text evidence="6">The sequence shown here is derived from an EMBL/GenBank/DDBJ whole genome shotgun (WGS) entry which is preliminary data.</text>
</comment>
<dbReference type="InterPro" id="IPR016180">
    <property type="entry name" value="Ribosomal_uL16_dom"/>
</dbReference>
<evidence type="ECO:0000256" key="3">
    <source>
        <dbReference type="ARBA" id="ARBA00023274"/>
    </source>
</evidence>
<evidence type="ECO:0000256" key="2">
    <source>
        <dbReference type="ARBA" id="ARBA00022980"/>
    </source>
</evidence>
<sequence>MGSGKGAPEGWVAVVKPGKVLFEISGVSEEVAREALRLASHKLPIKTKFVKREEIGGESNES</sequence>
<gene>
    <name evidence="6" type="ORF">BSI_42330</name>
</gene>
<protein>
    <recommendedName>
        <fullName evidence="4">Large ribosomal subunit protein uL16</fullName>
    </recommendedName>
    <alternativeName>
        <fullName evidence="5">50S ribosomal protein L16</fullName>
    </alternativeName>
</protein>
<keyword evidence="2 6" id="KW-0689">Ribosomal protein</keyword>
<evidence type="ECO:0000313" key="7">
    <source>
        <dbReference type="Proteomes" id="UP000011182"/>
    </source>
</evidence>
<dbReference type="GO" id="GO:0022625">
    <property type="term" value="C:cytosolic large ribosomal subunit"/>
    <property type="evidence" value="ECO:0007669"/>
    <property type="project" value="TreeGrafter"/>
</dbReference>
<dbReference type="InterPro" id="IPR036920">
    <property type="entry name" value="Ribosomal_uL16_sf"/>
</dbReference>
<comment type="similarity">
    <text evidence="1">Belongs to the universal ribosomal protein uL16 family.</text>
</comment>
<keyword evidence="7" id="KW-1185">Reference proteome</keyword>
<dbReference type="Gene3D" id="3.90.1170.10">
    <property type="entry name" value="Ribosomal protein L10e/L16"/>
    <property type="match status" value="1"/>
</dbReference>
<evidence type="ECO:0000313" key="6">
    <source>
        <dbReference type="EMBL" id="ELS59240.1"/>
    </source>
</evidence>
<dbReference type="InterPro" id="IPR000114">
    <property type="entry name" value="Ribosomal_uL16_bact-type"/>
</dbReference>
<organism evidence="6 7">
    <name type="scientific">Bacillus inaquosorum KCTC 13429</name>
    <dbReference type="NCBI Taxonomy" id="1236548"/>
    <lineage>
        <taxon>Bacteria</taxon>
        <taxon>Bacillati</taxon>
        <taxon>Bacillota</taxon>
        <taxon>Bacilli</taxon>
        <taxon>Bacillales</taxon>
        <taxon>Bacillaceae</taxon>
        <taxon>Bacillus</taxon>
    </lineage>
</organism>
<dbReference type="GO" id="GO:0006412">
    <property type="term" value="P:translation"/>
    <property type="evidence" value="ECO:0007669"/>
    <property type="project" value="InterPro"/>
</dbReference>
<reference evidence="6 7" key="1">
    <citation type="journal article" date="2014" name="Syst. Appl. Microbiol.">
        <title>Genomic insights into the taxonomic status of the three subspecies of Bacillus subtilis.</title>
        <authorList>
            <person name="Yi H."/>
            <person name="Chun J."/>
            <person name="Cha C.J."/>
        </authorList>
    </citation>
    <scope>NUCLEOTIDE SEQUENCE [LARGE SCALE GENOMIC DNA]</scope>
    <source>
        <strain evidence="6 7">KCTC 13429</strain>
    </source>
</reference>
<dbReference type="PANTHER" id="PTHR12220">
    <property type="entry name" value="50S/60S RIBOSOMAL PROTEIN L16"/>
    <property type="match status" value="1"/>
</dbReference>
<accession>A0A9W5PB50</accession>
<dbReference type="GO" id="GO:0003735">
    <property type="term" value="F:structural constituent of ribosome"/>
    <property type="evidence" value="ECO:0007669"/>
    <property type="project" value="InterPro"/>
</dbReference>
<proteinExistence type="inferred from homology"/>
<evidence type="ECO:0000256" key="1">
    <source>
        <dbReference type="ARBA" id="ARBA00008931"/>
    </source>
</evidence>
<dbReference type="SUPFAM" id="SSF54686">
    <property type="entry name" value="Ribosomal protein L16p/L10e"/>
    <property type="match status" value="1"/>
</dbReference>
<dbReference type="AlphaFoldDB" id="A0A9W5PB50"/>
<dbReference type="Proteomes" id="UP000011182">
    <property type="component" value="Unassembled WGS sequence"/>
</dbReference>
<keyword evidence="3" id="KW-0687">Ribonucleoprotein</keyword>
<dbReference type="GO" id="GO:0019843">
    <property type="term" value="F:rRNA binding"/>
    <property type="evidence" value="ECO:0007669"/>
    <property type="project" value="InterPro"/>
</dbReference>
<dbReference type="Pfam" id="PF00252">
    <property type="entry name" value="Ribosomal_L16"/>
    <property type="match status" value="1"/>
</dbReference>
<dbReference type="PANTHER" id="PTHR12220:SF13">
    <property type="entry name" value="LARGE RIBOSOMAL SUBUNIT PROTEIN UL16M"/>
    <property type="match status" value="1"/>
</dbReference>
<evidence type="ECO:0000256" key="4">
    <source>
        <dbReference type="ARBA" id="ARBA00035198"/>
    </source>
</evidence>
<dbReference type="InterPro" id="IPR047873">
    <property type="entry name" value="Ribosomal_uL16"/>
</dbReference>
<dbReference type="EMBL" id="AMXN01000011">
    <property type="protein sequence ID" value="ELS59240.1"/>
    <property type="molecule type" value="Genomic_DNA"/>
</dbReference>
<name>A0A9W5PB50_9BACI</name>